<dbReference type="EMBL" id="BAABKM010000001">
    <property type="protein sequence ID" value="GAA4693230.1"/>
    <property type="molecule type" value="Genomic_DNA"/>
</dbReference>
<protein>
    <submittedName>
        <fullName evidence="2">Uncharacterized protein</fullName>
    </submittedName>
</protein>
<keyword evidence="1" id="KW-1133">Transmembrane helix</keyword>
<name>A0ABP8WPN8_9ACTN</name>
<comment type="caution">
    <text evidence="2">The sequence shown here is derived from an EMBL/GenBank/DDBJ whole genome shotgun (WGS) entry which is preliminary data.</text>
</comment>
<accession>A0ABP8WPN8</accession>
<dbReference type="RefSeq" id="WP_345518991.1">
    <property type="nucleotide sequence ID" value="NZ_BAABKM010000001.1"/>
</dbReference>
<evidence type="ECO:0000313" key="2">
    <source>
        <dbReference type="EMBL" id="GAA4693230.1"/>
    </source>
</evidence>
<feature type="transmembrane region" description="Helical" evidence="1">
    <location>
        <begin position="12"/>
        <end position="33"/>
    </location>
</feature>
<sequence>MTKSEKVRPWWRLAWLGWCYVAVVAAVAVTAYASPVSNTNAGAFLGLPILTFPLGVVAIAPAYVLPVLVAVLSGADPDSGSWLVGTTFTFVWMMTAWGNALAARALVGFIGTYQLRLCGSLRRNRI</sequence>
<dbReference type="Proteomes" id="UP001499974">
    <property type="component" value="Unassembled WGS sequence"/>
</dbReference>
<feature type="transmembrane region" description="Helical" evidence="1">
    <location>
        <begin position="45"/>
        <end position="70"/>
    </location>
</feature>
<reference evidence="3" key="1">
    <citation type="journal article" date="2019" name="Int. J. Syst. Evol. Microbiol.">
        <title>The Global Catalogue of Microorganisms (GCM) 10K type strain sequencing project: providing services to taxonomists for standard genome sequencing and annotation.</title>
        <authorList>
            <consortium name="The Broad Institute Genomics Platform"/>
            <consortium name="The Broad Institute Genome Sequencing Center for Infectious Disease"/>
            <person name="Wu L."/>
            <person name="Ma J."/>
        </authorList>
    </citation>
    <scope>NUCLEOTIDE SEQUENCE [LARGE SCALE GENOMIC DNA]</scope>
    <source>
        <strain evidence="3">JCM 18531</strain>
    </source>
</reference>
<feature type="transmembrane region" description="Helical" evidence="1">
    <location>
        <begin position="90"/>
        <end position="115"/>
    </location>
</feature>
<gene>
    <name evidence="2" type="ORF">GCM10023349_05540</name>
</gene>
<proteinExistence type="predicted"/>
<keyword evidence="1" id="KW-0812">Transmembrane</keyword>
<evidence type="ECO:0000256" key="1">
    <source>
        <dbReference type="SAM" id="Phobius"/>
    </source>
</evidence>
<organism evidence="2 3">
    <name type="scientific">Nocardioides conyzicola</name>
    <dbReference type="NCBI Taxonomy" id="1651781"/>
    <lineage>
        <taxon>Bacteria</taxon>
        <taxon>Bacillati</taxon>
        <taxon>Actinomycetota</taxon>
        <taxon>Actinomycetes</taxon>
        <taxon>Propionibacteriales</taxon>
        <taxon>Nocardioidaceae</taxon>
        <taxon>Nocardioides</taxon>
    </lineage>
</organism>
<keyword evidence="3" id="KW-1185">Reference proteome</keyword>
<evidence type="ECO:0000313" key="3">
    <source>
        <dbReference type="Proteomes" id="UP001499974"/>
    </source>
</evidence>
<keyword evidence="1" id="KW-0472">Membrane</keyword>